<evidence type="ECO:0000256" key="3">
    <source>
        <dbReference type="ARBA" id="ARBA00009292"/>
    </source>
</evidence>
<dbReference type="InterPro" id="IPR001501">
    <property type="entry name" value="Ni-dep_hyd_lsu"/>
</dbReference>
<keyword evidence="5 8" id="KW-0533">Nickel</keyword>
<keyword evidence="6 8" id="KW-0479">Metal-binding</keyword>
<comment type="cofactor">
    <cofactor evidence="8">
        <name>Fe cation</name>
        <dbReference type="ChEBI" id="CHEBI:24875"/>
    </cofactor>
</comment>
<dbReference type="OrthoDB" id="9761717at2"/>
<name>A0A3N5BLW4_9THEO</name>
<dbReference type="GO" id="GO:0016151">
    <property type="term" value="F:nickel cation binding"/>
    <property type="evidence" value="ECO:0007669"/>
    <property type="project" value="InterPro"/>
</dbReference>
<keyword evidence="8" id="KW-0408">Iron</keyword>
<dbReference type="PROSITE" id="PS00507">
    <property type="entry name" value="NI_HGENASE_L_1"/>
    <property type="match status" value="1"/>
</dbReference>
<feature type="binding site" evidence="8">
    <location>
        <position position="556"/>
    </location>
    <ligand>
        <name>Mg(2+)</name>
        <dbReference type="ChEBI" id="CHEBI:18420"/>
    </ligand>
</feature>
<comment type="subcellular location">
    <subcellularLocation>
        <location evidence="2">Cell envelope</location>
    </subcellularLocation>
</comment>
<dbReference type="RefSeq" id="WP_123928880.1">
    <property type="nucleotide sequence ID" value="NZ_RKRE01000002.1"/>
</dbReference>
<evidence type="ECO:0000313" key="11">
    <source>
        <dbReference type="Proteomes" id="UP000282654"/>
    </source>
</evidence>
<evidence type="ECO:0000256" key="9">
    <source>
        <dbReference type="RuleBase" id="RU003896"/>
    </source>
</evidence>
<evidence type="ECO:0000256" key="7">
    <source>
        <dbReference type="ARBA" id="ARBA00023002"/>
    </source>
</evidence>
<evidence type="ECO:0000256" key="4">
    <source>
        <dbReference type="ARBA" id="ARBA00011771"/>
    </source>
</evidence>
<feature type="binding site" evidence="8">
    <location>
        <position position="63"/>
    </location>
    <ligand>
        <name>Fe cation</name>
        <dbReference type="ChEBI" id="CHEBI:24875"/>
    </ligand>
</feature>
<feature type="binding site" evidence="8">
    <location>
        <position position="41"/>
    </location>
    <ligand>
        <name>Mg(2+)</name>
        <dbReference type="ChEBI" id="CHEBI:18420"/>
    </ligand>
</feature>
<dbReference type="FunFam" id="1.10.645.10:FF:000002">
    <property type="entry name" value="Hydrogenase 2 large subunit"/>
    <property type="match status" value="1"/>
</dbReference>
<protein>
    <submittedName>
        <fullName evidence="10">Hydrogenase large subunit</fullName>
    </submittedName>
</protein>
<dbReference type="InterPro" id="IPR050867">
    <property type="entry name" value="NiFe/NiFeSe_hydrgnase_LSU"/>
</dbReference>
<dbReference type="GO" id="GO:0030313">
    <property type="term" value="C:cell envelope"/>
    <property type="evidence" value="ECO:0007669"/>
    <property type="project" value="UniProtKB-SubCell"/>
</dbReference>
<evidence type="ECO:0000256" key="6">
    <source>
        <dbReference type="ARBA" id="ARBA00022723"/>
    </source>
</evidence>
<organism evidence="10 11">
    <name type="scientific">Thermodesulfitimonas autotrophica</name>
    <dbReference type="NCBI Taxonomy" id="1894989"/>
    <lineage>
        <taxon>Bacteria</taxon>
        <taxon>Bacillati</taxon>
        <taxon>Bacillota</taxon>
        <taxon>Clostridia</taxon>
        <taxon>Thermoanaerobacterales</taxon>
        <taxon>Thermoanaerobacteraceae</taxon>
        <taxon>Thermodesulfitimonas</taxon>
    </lineage>
</organism>
<dbReference type="PANTHER" id="PTHR42958:SF2">
    <property type="entry name" value="UPTAKE HYDROGENASE LARGE SUBUNIT"/>
    <property type="match status" value="1"/>
</dbReference>
<dbReference type="InterPro" id="IPR018194">
    <property type="entry name" value="Ni-dep_hyd_lsu_Ni_BS"/>
</dbReference>
<dbReference type="Pfam" id="PF00374">
    <property type="entry name" value="NiFeSe_Hases"/>
    <property type="match status" value="1"/>
</dbReference>
<evidence type="ECO:0000256" key="5">
    <source>
        <dbReference type="ARBA" id="ARBA00022596"/>
    </source>
</evidence>
<feature type="binding site" evidence="8">
    <location>
        <position position="60"/>
    </location>
    <ligand>
        <name>Ni(2+)</name>
        <dbReference type="ChEBI" id="CHEBI:49786"/>
    </ligand>
</feature>
<keyword evidence="8" id="KW-0460">Magnesium</keyword>
<proteinExistence type="inferred from homology"/>
<feature type="binding site" evidence="8">
    <location>
        <position position="550"/>
    </location>
    <ligand>
        <name>Ni(2+)</name>
        <dbReference type="ChEBI" id="CHEBI:49786"/>
    </ligand>
</feature>
<evidence type="ECO:0000256" key="1">
    <source>
        <dbReference type="ARBA" id="ARBA00001967"/>
    </source>
</evidence>
<dbReference type="Gene3D" id="1.10.645.10">
    <property type="entry name" value="Cytochrome-c3 Hydrogenase, chain B"/>
    <property type="match status" value="1"/>
</dbReference>
<keyword evidence="11" id="KW-1185">Reference proteome</keyword>
<dbReference type="EMBL" id="RKRE01000002">
    <property type="protein sequence ID" value="RPF46735.1"/>
    <property type="molecule type" value="Genomic_DNA"/>
</dbReference>
<feature type="binding site" evidence="8">
    <location>
        <position position="63"/>
    </location>
    <ligand>
        <name>Ni(2+)</name>
        <dbReference type="ChEBI" id="CHEBI:49786"/>
    </ligand>
</feature>
<accession>A0A3N5BLW4</accession>
<dbReference type="SUPFAM" id="SSF56762">
    <property type="entry name" value="HydB/Nqo4-like"/>
    <property type="match status" value="1"/>
</dbReference>
<comment type="cofactor">
    <cofactor evidence="1 8">
        <name>Ni(2+)</name>
        <dbReference type="ChEBI" id="CHEBI:49786"/>
    </cofactor>
</comment>
<dbReference type="PROSITE" id="PS00508">
    <property type="entry name" value="NI_HGENASE_L_2"/>
    <property type="match status" value="1"/>
</dbReference>
<dbReference type="InterPro" id="IPR029014">
    <property type="entry name" value="NiFe-Hase_large"/>
</dbReference>
<evidence type="ECO:0000256" key="2">
    <source>
        <dbReference type="ARBA" id="ARBA00004196"/>
    </source>
</evidence>
<comment type="subunit">
    <text evidence="4">Heterodimer of a large and a small subunit.</text>
</comment>
<dbReference type="PANTHER" id="PTHR42958">
    <property type="entry name" value="HYDROGENASE-2 LARGE CHAIN"/>
    <property type="match status" value="1"/>
</dbReference>
<keyword evidence="7 9" id="KW-0560">Oxidoreductase</keyword>
<sequence length="571" mass="63652">MPRVVIDPVTRIEGHLRIEAEVSGRNVASAWSSGTMFRGLETILKGRDPRDAWLFTQRICGVCTTVHAICSVRAVEDALGIQIPPNARMIRNIIEGIQYVQDHVIHFYHLHALDWVDIVKALDADPAKTSQLAQSISDWPKSSAAYFKGVKERVQAFVKSGQLGPFANAYWGHPAYKLPPEANLMAVAHYLEALEWQREVIKAHAILGGKNPHLQTYLVGGMSCPVDPNSQAGLNADSIAYLKELFAKAKEFVEKVYLPDVLAVAPFYLDWAKVGEGLGNFLSFGDFPLTDTKSSDDPGDLFLPRGVILNRDLKTVHPVDQKKVAEYVTHSWYSYEDDKKSKHPWEGETRPNYTGPKPPYKYLNVDGKYSWLKAPRYDDKAVEVGPLARMLVAYAAGHPRVKHWIDAVLAKLRVGPEALFSTLGRTAARCIETVVIAEQLIPWTDELAANISKGDLRIHEQKHWEPSTWPKEAEGWGWTEAPRGALGHWVRIKDGKIENYQCIVPTTWNASPRDASGQPGAYEAALVGTPVADPEKPLEILRTIHSFDPCIACAVHMVEPRGRKTFYISGC</sequence>
<evidence type="ECO:0000313" key="10">
    <source>
        <dbReference type="EMBL" id="RPF46735.1"/>
    </source>
</evidence>
<comment type="similarity">
    <text evidence="3 9">Belongs to the [NiFe]/[NiFeSe] hydrogenase large subunit family.</text>
</comment>
<gene>
    <name evidence="10" type="ORF">EDD75_0992</name>
</gene>
<dbReference type="GO" id="GO:0008901">
    <property type="term" value="F:ferredoxin hydrogenase activity"/>
    <property type="evidence" value="ECO:0007669"/>
    <property type="project" value="InterPro"/>
</dbReference>
<dbReference type="AlphaFoldDB" id="A0A3N5BLW4"/>
<feature type="binding site" evidence="8">
    <location>
        <position position="553"/>
    </location>
    <ligand>
        <name>Fe cation</name>
        <dbReference type="ChEBI" id="CHEBI:24875"/>
    </ligand>
</feature>
<evidence type="ECO:0000256" key="8">
    <source>
        <dbReference type="PIRSR" id="PIRSR601501-1"/>
    </source>
</evidence>
<reference evidence="10 11" key="1">
    <citation type="submission" date="2018-11" db="EMBL/GenBank/DDBJ databases">
        <title>Genomic Encyclopedia of Type Strains, Phase IV (KMG-IV): sequencing the most valuable type-strain genomes for metagenomic binning, comparative biology and taxonomic classification.</title>
        <authorList>
            <person name="Goeker M."/>
        </authorList>
    </citation>
    <scope>NUCLEOTIDE SEQUENCE [LARGE SCALE GENOMIC DNA]</scope>
    <source>
        <strain evidence="10 11">DSM 102936</strain>
    </source>
</reference>
<dbReference type="Proteomes" id="UP000282654">
    <property type="component" value="Unassembled WGS sequence"/>
</dbReference>
<comment type="caution">
    <text evidence="10">The sequence shown here is derived from an EMBL/GenBank/DDBJ whole genome shotgun (WGS) entry which is preliminary data.</text>
</comment>